<keyword evidence="2" id="KW-1185">Reference proteome</keyword>
<comment type="caution">
    <text evidence="1">The sequence shown here is derived from an EMBL/GenBank/DDBJ whole genome shotgun (WGS) entry which is preliminary data.</text>
</comment>
<sequence length="166" mass="18865">MKHTIIILLLAYVFVGCENPYELVKESKVYKENPLVSLSSEQAVIHLGVDETGNHTPEAGVFKDSLVLSHVLDHDINVTLELVEDETFGEVETHFSFQKEVTIKAGQNYGTYKVQALNVPVEAISKYKLSIRIKEVDDDNIIAGLYGVKKENEDRKKRFKTYSYQE</sequence>
<gene>
    <name evidence="1" type="ORF">DDZ16_18445</name>
</gene>
<proteinExistence type="predicted"/>
<name>A0A2U2B4F5_9BACT</name>
<dbReference type="PROSITE" id="PS51257">
    <property type="entry name" value="PROKAR_LIPOPROTEIN"/>
    <property type="match status" value="1"/>
</dbReference>
<dbReference type="RefSeq" id="WP_109265954.1">
    <property type="nucleotide sequence ID" value="NZ_QEWP01000022.1"/>
</dbReference>
<dbReference type="EMBL" id="QEWP01000022">
    <property type="protein sequence ID" value="PWD97936.1"/>
    <property type="molecule type" value="Genomic_DNA"/>
</dbReference>
<reference evidence="1 2" key="1">
    <citation type="submission" date="2018-05" db="EMBL/GenBank/DDBJ databases">
        <title>Marinilabilia rubrum sp. nov., isolated from saltern sediment.</title>
        <authorList>
            <person name="Zhang R."/>
        </authorList>
    </citation>
    <scope>NUCLEOTIDE SEQUENCE [LARGE SCALE GENOMIC DNA]</scope>
    <source>
        <strain evidence="1 2">WTE16</strain>
    </source>
</reference>
<dbReference type="OrthoDB" id="1120709at2"/>
<organism evidence="1 2">
    <name type="scientific">Marinilabilia rubra</name>
    <dbReference type="NCBI Taxonomy" id="2162893"/>
    <lineage>
        <taxon>Bacteria</taxon>
        <taxon>Pseudomonadati</taxon>
        <taxon>Bacteroidota</taxon>
        <taxon>Bacteroidia</taxon>
        <taxon>Marinilabiliales</taxon>
        <taxon>Marinilabiliaceae</taxon>
        <taxon>Marinilabilia</taxon>
    </lineage>
</organism>
<evidence type="ECO:0000313" key="1">
    <source>
        <dbReference type="EMBL" id="PWD97936.1"/>
    </source>
</evidence>
<protein>
    <submittedName>
        <fullName evidence="1">Uncharacterized protein</fullName>
    </submittedName>
</protein>
<evidence type="ECO:0000313" key="2">
    <source>
        <dbReference type="Proteomes" id="UP000244956"/>
    </source>
</evidence>
<accession>A0A2U2B4F5</accession>
<dbReference type="AlphaFoldDB" id="A0A2U2B4F5"/>
<dbReference type="Proteomes" id="UP000244956">
    <property type="component" value="Unassembled WGS sequence"/>
</dbReference>